<evidence type="ECO:0000313" key="1">
    <source>
        <dbReference type="Ensembl" id="ENSPTXP00000019392.1"/>
    </source>
</evidence>
<dbReference type="AlphaFoldDB" id="A0A670Z5R4"/>
<reference evidence="1" key="1">
    <citation type="submission" date="2025-08" db="UniProtKB">
        <authorList>
            <consortium name="Ensembl"/>
        </authorList>
    </citation>
    <scope>IDENTIFICATION</scope>
</reference>
<accession>A0A670Z5R4</accession>
<protein>
    <submittedName>
        <fullName evidence="1">Uncharacterized protein</fullName>
    </submittedName>
</protein>
<evidence type="ECO:0000313" key="2">
    <source>
        <dbReference type="Proteomes" id="UP000472273"/>
    </source>
</evidence>
<keyword evidence="2" id="KW-1185">Reference proteome</keyword>
<dbReference type="Ensembl" id="ENSPTXT00000019982.1">
    <property type="protein sequence ID" value="ENSPTXP00000019392.1"/>
    <property type="gene ID" value="ENSPTXG00000013398.1"/>
</dbReference>
<name>A0A670Z5R4_PSETE</name>
<dbReference type="InterPro" id="IPR029055">
    <property type="entry name" value="Ntn_hydrolases_N"/>
</dbReference>
<proteinExistence type="predicted"/>
<dbReference type="GeneTree" id="ENSGT00940000157293"/>
<dbReference type="SUPFAM" id="SSF56235">
    <property type="entry name" value="N-terminal nucleophile aminohydrolases (Ntn hydrolases)"/>
    <property type="match status" value="1"/>
</dbReference>
<dbReference type="Proteomes" id="UP000472273">
    <property type="component" value="Unplaced"/>
</dbReference>
<dbReference type="Gene3D" id="3.60.20.10">
    <property type="entry name" value="Glutamine Phosphoribosylpyrophosphate, subunit 1, domain 1"/>
    <property type="match status" value="1"/>
</dbReference>
<sequence>MALQDVCGLSRGGWDSPLPGAGARPGLSHYAFGVREPQMAVLQGMQPAEVLKSLSESSGSQFEPVHGTTTLAFTFQHGVIVATDSRGTAGNYIGEQYCGLGRRGQDGGGVRGRGGRIKSICRWLLSFLPGILRSRITRVGRD</sequence>
<reference evidence="1" key="2">
    <citation type="submission" date="2025-09" db="UniProtKB">
        <authorList>
            <consortium name="Ensembl"/>
        </authorList>
    </citation>
    <scope>IDENTIFICATION</scope>
</reference>
<organism evidence="1 2">
    <name type="scientific">Pseudonaja textilis</name>
    <name type="common">Eastern brown snake</name>
    <dbReference type="NCBI Taxonomy" id="8673"/>
    <lineage>
        <taxon>Eukaryota</taxon>
        <taxon>Metazoa</taxon>
        <taxon>Chordata</taxon>
        <taxon>Craniata</taxon>
        <taxon>Vertebrata</taxon>
        <taxon>Euteleostomi</taxon>
        <taxon>Lepidosauria</taxon>
        <taxon>Squamata</taxon>
        <taxon>Bifurcata</taxon>
        <taxon>Unidentata</taxon>
        <taxon>Episquamata</taxon>
        <taxon>Toxicofera</taxon>
        <taxon>Serpentes</taxon>
        <taxon>Colubroidea</taxon>
        <taxon>Elapidae</taxon>
        <taxon>Hydrophiinae</taxon>
        <taxon>Pseudonaja</taxon>
    </lineage>
</organism>